<protein>
    <submittedName>
        <fullName evidence="1">Uncharacterized protein</fullName>
    </submittedName>
</protein>
<dbReference type="Proteomes" id="UP000190080">
    <property type="component" value="Unassembled WGS sequence"/>
</dbReference>
<keyword evidence="2" id="KW-1185">Reference proteome</keyword>
<comment type="caution">
    <text evidence="1">The sequence shown here is derived from an EMBL/GenBank/DDBJ whole genome shotgun (WGS) entry which is preliminary data.</text>
</comment>
<dbReference type="RefSeq" id="WP_079423268.1">
    <property type="nucleotide sequence ID" value="NZ_MZGV01000014.1"/>
</dbReference>
<dbReference type="OrthoDB" id="1952525at2"/>
<sequence>MVSEIDKNDELKLDMFFKYCNDNSELVDEKIIKFYKDKADEFNKLKNTNRKINKALYSYERRNDAFEEGDYNLDEMYFTYQDYETLFLRNQALNDATINVRRKLIKDKILKIHKKVYLTLNKENIHCHWRPENITSLIRPCEFNFGRVGWVGVRYGKHKDEIDILNTGSEKDEELGFQKHSCLQFCITSSGFEISLFHAVRRDAVDRKFIHGNINSLKSKILKELYRLKGEGLEWIIHDNVEDKDYIFEIDNQKSEDFISFYKKYDKEGRESYLAYYLEPDDDNLKDLNSASKVVIEKVKILLPLYNLLAFRVK</sequence>
<dbReference type="AlphaFoldDB" id="A0A1V4IRX4"/>
<accession>A0A1V4IRX4</accession>
<name>A0A1V4IRX4_9CLOT</name>
<proteinExistence type="predicted"/>
<gene>
    <name evidence="1" type="ORF">CLORY_17000</name>
</gene>
<reference evidence="1 2" key="1">
    <citation type="submission" date="2017-03" db="EMBL/GenBank/DDBJ databases">
        <title>Genome sequence of Clostridium oryzae DSM 28571.</title>
        <authorList>
            <person name="Poehlein A."/>
            <person name="Daniel R."/>
        </authorList>
    </citation>
    <scope>NUCLEOTIDE SEQUENCE [LARGE SCALE GENOMIC DNA]</scope>
    <source>
        <strain evidence="1 2">DSM 28571</strain>
    </source>
</reference>
<organism evidence="1 2">
    <name type="scientific">Clostridium oryzae</name>
    <dbReference type="NCBI Taxonomy" id="1450648"/>
    <lineage>
        <taxon>Bacteria</taxon>
        <taxon>Bacillati</taxon>
        <taxon>Bacillota</taxon>
        <taxon>Clostridia</taxon>
        <taxon>Eubacteriales</taxon>
        <taxon>Clostridiaceae</taxon>
        <taxon>Clostridium</taxon>
    </lineage>
</organism>
<evidence type="ECO:0000313" key="2">
    <source>
        <dbReference type="Proteomes" id="UP000190080"/>
    </source>
</evidence>
<evidence type="ECO:0000313" key="1">
    <source>
        <dbReference type="EMBL" id="OPJ62570.1"/>
    </source>
</evidence>
<dbReference type="EMBL" id="MZGV01000014">
    <property type="protein sequence ID" value="OPJ62570.1"/>
    <property type="molecule type" value="Genomic_DNA"/>
</dbReference>